<accession>A0A8H6VWF8</accession>
<feature type="domain" description="Nudix hydrolase" evidence="1">
    <location>
        <begin position="61"/>
        <end position="197"/>
    </location>
</feature>
<proteinExistence type="predicted"/>
<keyword evidence="3" id="KW-1185">Reference proteome</keyword>
<reference evidence="2" key="1">
    <citation type="submission" date="2020-05" db="EMBL/GenBank/DDBJ databases">
        <title>Mycena genomes resolve the evolution of fungal bioluminescence.</title>
        <authorList>
            <person name="Tsai I.J."/>
        </authorList>
    </citation>
    <scope>NUCLEOTIDE SEQUENCE</scope>
    <source>
        <strain evidence="2">110903Hualien_Pintung</strain>
    </source>
</reference>
<dbReference type="InterPro" id="IPR045121">
    <property type="entry name" value="CoAse"/>
</dbReference>
<dbReference type="GO" id="GO:0010945">
    <property type="term" value="F:coenzyme A diphosphatase activity"/>
    <property type="evidence" value="ECO:0007669"/>
    <property type="project" value="InterPro"/>
</dbReference>
<name>A0A8H6VWF8_MYCCL</name>
<dbReference type="InterPro" id="IPR015797">
    <property type="entry name" value="NUDIX_hydrolase-like_dom_sf"/>
</dbReference>
<gene>
    <name evidence="2" type="ORF">HMN09_01107300</name>
</gene>
<organism evidence="2 3">
    <name type="scientific">Mycena chlorophos</name>
    <name type="common">Agaric fungus</name>
    <name type="synonym">Agaricus chlorophos</name>
    <dbReference type="NCBI Taxonomy" id="658473"/>
    <lineage>
        <taxon>Eukaryota</taxon>
        <taxon>Fungi</taxon>
        <taxon>Dikarya</taxon>
        <taxon>Basidiomycota</taxon>
        <taxon>Agaricomycotina</taxon>
        <taxon>Agaricomycetes</taxon>
        <taxon>Agaricomycetidae</taxon>
        <taxon>Agaricales</taxon>
        <taxon>Marasmiineae</taxon>
        <taxon>Mycenaceae</taxon>
        <taxon>Mycena</taxon>
    </lineage>
</organism>
<dbReference type="EMBL" id="JACAZE010000017">
    <property type="protein sequence ID" value="KAF7296372.1"/>
    <property type="molecule type" value="Genomic_DNA"/>
</dbReference>
<dbReference type="SUPFAM" id="SSF55811">
    <property type="entry name" value="Nudix"/>
    <property type="match status" value="1"/>
</dbReference>
<dbReference type="AlphaFoldDB" id="A0A8H6VWF8"/>
<dbReference type="PANTHER" id="PTHR12992:SF45">
    <property type="entry name" value="NUDIX HYDROLASE DOMAIN-CONTAINING PROTEIN"/>
    <property type="match status" value="1"/>
</dbReference>
<dbReference type="CDD" id="cd03426">
    <property type="entry name" value="NUDIX_CoAse_Nudt7"/>
    <property type="match status" value="1"/>
</dbReference>
<protein>
    <submittedName>
        <fullName evidence="2">Nudix hydrolase domain-containing protein</fullName>
    </submittedName>
</protein>
<dbReference type="PANTHER" id="PTHR12992">
    <property type="entry name" value="NUDIX HYDROLASE"/>
    <property type="match status" value="1"/>
</dbReference>
<sequence length="319" mass="35306">MPPPKPLDLLAYHRPKRIRASQADREGRIPHLSAESKQYFACIRNLAAHRAKPLPFPIPRSRCAAVLVALFVGRSGDLRVLLNRRSARLRTYAGDTSLPGGKVEDGDKTIEDTARREAFEEIGLPIDRVKVPLLAILDPILAWNNLIVTPVVVLILDKTLQPVLNADEVASIFSHPLSGFFSSTPPFSSSPSQADAVPYHRSHEWLSTGPNNTQQVYRVHIFLTGREADGTQPITGLTAHVLINTTIVAYGREPDFEPLPAAALGMHQRIAWALWSNPDFRTSYESEGIKIEWDKIRRIAGVKEGNGGENEGKRRGAKL</sequence>
<evidence type="ECO:0000313" key="3">
    <source>
        <dbReference type="Proteomes" id="UP000613580"/>
    </source>
</evidence>
<keyword evidence="2" id="KW-0378">Hydrolase</keyword>
<dbReference type="OrthoDB" id="10260614at2759"/>
<dbReference type="InterPro" id="IPR000086">
    <property type="entry name" value="NUDIX_hydrolase_dom"/>
</dbReference>
<dbReference type="Gene3D" id="3.90.79.10">
    <property type="entry name" value="Nucleoside Triphosphate Pyrophosphohydrolase"/>
    <property type="match status" value="1"/>
</dbReference>
<comment type="caution">
    <text evidence="2">The sequence shown here is derived from an EMBL/GenBank/DDBJ whole genome shotgun (WGS) entry which is preliminary data.</text>
</comment>
<dbReference type="PROSITE" id="PS51462">
    <property type="entry name" value="NUDIX"/>
    <property type="match status" value="1"/>
</dbReference>
<dbReference type="GO" id="GO:0015938">
    <property type="term" value="P:coenzyme A catabolic process"/>
    <property type="evidence" value="ECO:0007669"/>
    <property type="project" value="TreeGrafter"/>
</dbReference>
<dbReference type="Proteomes" id="UP000613580">
    <property type="component" value="Unassembled WGS sequence"/>
</dbReference>
<evidence type="ECO:0000259" key="1">
    <source>
        <dbReference type="PROSITE" id="PS51462"/>
    </source>
</evidence>
<evidence type="ECO:0000313" key="2">
    <source>
        <dbReference type="EMBL" id="KAF7296372.1"/>
    </source>
</evidence>
<dbReference type="Pfam" id="PF00293">
    <property type="entry name" value="NUDIX"/>
    <property type="match status" value="1"/>
</dbReference>